<feature type="domain" description="AB hydrolase-1" evidence="2">
    <location>
        <begin position="12"/>
        <end position="128"/>
    </location>
</feature>
<dbReference type="InterPro" id="IPR000073">
    <property type="entry name" value="AB_hydrolase_1"/>
</dbReference>
<proteinExistence type="predicted"/>
<dbReference type="OrthoDB" id="9780765at2"/>
<dbReference type="Pfam" id="PF00561">
    <property type="entry name" value="Abhydrolase_1"/>
    <property type="match status" value="1"/>
</dbReference>
<evidence type="ECO:0000313" key="4">
    <source>
        <dbReference type="Proteomes" id="UP000268051"/>
    </source>
</evidence>
<dbReference type="SUPFAM" id="SSF53474">
    <property type="entry name" value="alpha/beta-Hydrolases"/>
    <property type="match status" value="1"/>
</dbReference>
<dbReference type="PRINTS" id="PR00111">
    <property type="entry name" value="ABHYDROLASE"/>
</dbReference>
<name>A0A3N2RS24_9ENTR</name>
<dbReference type="EMBL" id="RHFN01000033">
    <property type="protein sequence ID" value="ROU10226.1"/>
    <property type="molecule type" value="Genomic_DNA"/>
</dbReference>
<dbReference type="InterPro" id="IPR029058">
    <property type="entry name" value="AB_hydrolase_fold"/>
</dbReference>
<sequence>MTDFREQGSGIPLMLLHGISSSAASWHKQMALTGFRVLAWDMPGYGESPMLDVARANAGDYADALAALLDSAGVEQAVLVGHSLGALVASAFAAKYPNRVLHLVLADAAQGYGQSTPEQREQIWRSREQQMALGGNVLAQTRAAKLLHPAAREADIATVAAGMRKLRAEGYLAAAWMLAHDDIHGWLSRYGGAFEVWCGEQDAITQPERVHGLAIRYGMPFTAIPLAGHASYLDNDAFFNQLLLRIKHEVRDECTN</sequence>
<evidence type="ECO:0000313" key="3">
    <source>
        <dbReference type="EMBL" id="ROU10226.1"/>
    </source>
</evidence>
<dbReference type="PANTHER" id="PTHR43798:SF31">
    <property type="entry name" value="AB HYDROLASE SUPERFAMILY PROTEIN YCLE"/>
    <property type="match status" value="1"/>
</dbReference>
<accession>A0A3N2RS24</accession>
<organism evidence="3 4">
    <name type="scientific">Kluyvera ascorbata</name>
    <dbReference type="NCBI Taxonomy" id="51288"/>
    <lineage>
        <taxon>Bacteria</taxon>
        <taxon>Pseudomonadati</taxon>
        <taxon>Pseudomonadota</taxon>
        <taxon>Gammaproteobacteria</taxon>
        <taxon>Enterobacterales</taxon>
        <taxon>Enterobacteriaceae</taxon>
        <taxon>Kluyvera</taxon>
    </lineage>
</organism>
<dbReference type="AlphaFoldDB" id="A0A3N2RS24"/>
<comment type="caution">
    <text evidence="3">The sequence shown here is derived from an EMBL/GenBank/DDBJ whole genome shotgun (WGS) entry which is preliminary data.</text>
</comment>
<dbReference type="GO" id="GO:0016787">
    <property type="term" value="F:hydrolase activity"/>
    <property type="evidence" value="ECO:0007669"/>
    <property type="project" value="UniProtKB-KW"/>
</dbReference>
<dbReference type="InterPro" id="IPR050266">
    <property type="entry name" value="AB_hydrolase_sf"/>
</dbReference>
<dbReference type="GO" id="GO:0016020">
    <property type="term" value="C:membrane"/>
    <property type="evidence" value="ECO:0007669"/>
    <property type="project" value="TreeGrafter"/>
</dbReference>
<dbReference type="Proteomes" id="UP000268051">
    <property type="component" value="Unassembled WGS sequence"/>
</dbReference>
<evidence type="ECO:0000259" key="2">
    <source>
        <dbReference type="Pfam" id="PF00561"/>
    </source>
</evidence>
<dbReference type="Gene3D" id="3.40.50.1820">
    <property type="entry name" value="alpha/beta hydrolase"/>
    <property type="match status" value="1"/>
</dbReference>
<dbReference type="PANTHER" id="PTHR43798">
    <property type="entry name" value="MONOACYLGLYCEROL LIPASE"/>
    <property type="match status" value="1"/>
</dbReference>
<dbReference type="RefSeq" id="WP_123652562.1">
    <property type="nucleotide sequence ID" value="NZ_RHFN01000033.1"/>
</dbReference>
<keyword evidence="1 3" id="KW-0378">Hydrolase</keyword>
<evidence type="ECO:0000256" key="1">
    <source>
        <dbReference type="ARBA" id="ARBA00022801"/>
    </source>
</evidence>
<protein>
    <submittedName>
        <fullName evidence="3">Alpha/beta hydrolase</fullName>
    </submittedName>
</protein>
<reference evidence="3 4" key="1">
    <citation type="submission" date="2018-10" db="EMBL/GenBank/DDBJ databases">
        <title>Horizontal transference of carbapenem resistance between Klebsiella pneumoniae and Kluyvera ascorbata during abdominal infection: a case report.</title>
        <authorList>
            <person name="Raro O.H.F."/>
            <person name="Lima-Morales D."/>
            <person name="Barth A.L."/>
            <person name="Paim T.G.S."/>
            <person name="Mott M.P."/>
            <person name="Riche C.V.W."/>
            <person name="Teixeira U.F."/>
            <person name="Waechter F."/>
            <person name="Dias C.A.G."/>
        </authorList>
    </citation>
    <scope>NUCLEOTIDE SEQUENCE [LARGE SCALE GENOMIC DNA]</scope>
    <source>
        <strain evidence="3 4">OT2</strain>
    </source>
</reference>
<gene>
    <name evidence="3" type="ORF">EB837_22490</name>
</gene>